<proteinExistence type="predicted"/>
<feature type="chain" id="PRO_5034203248" description="Mid2 domain-containing protein" evidence="3">
    <location>
        <begin position="23"/>
        <end position="345"/>
    </location>
</feature>
<sequence>MLSKALLPVCLYVSLLLSTSYAHTHDLSGLQRDHAHLNAKRLIKKRSPQGIDFPDLPDPIGLAGAGSIPSSTSSSSSTSASATATPASSSTVSSLQSSSTPASSSTASSDASSSTSASESSSSSASSSSSSVSSSSSSTTSSSSTAPPAHQSSEILNVIGQPTPSVSVVAGRTVTMTSSVDAAQETSSEPAPLSAVAKSKSNTMTIIIAIAASIGGIAILWTVFRKWKLSSSKAFDQRLNPIDWQPTTEKDDIIPSHRRIPSGSSGRSGSTRRDPLDHDFTAGPSTNSPVGGYADLARGASPIPPAHENLTRGPSFNRGYDHNVPLHHQAGYGDAYNYNGGNARY</sequence>
<feature type="region of interest" description="Disordered" evidence="1">
    <location>
        <begin position="243"/>
        <end position="289"/>
    </location>
</feature>
<reference evidence="4 5" key="1">
    <citation type="submission" date="2019-12" db="EMBL/GenBank/DDBJ databases">
        <authorList>
            <person name="Floudas D."/>
            <person name="Bentzer J."/>
            <person name="Ahren D."/>
            <person name="Johansson T."/>
            <person name="Persson P."/>
            <person name="Tunlid A."/>
        </authorList>
    </citation>
    <scope>NUCLEOTIDE SEQUENCE [LARGE SCALE GENOMIC DNA]</scope>
    <source>
        <strain evidence="4 5">CBS 102.39</strain>
    </source>
</reference>
<feature type="signal peptide" evidence="3">
    <location>
        <begin position="1"/>
        <end position="22"/>
    </location>
</feature>
<evidence type="ECO:0000313" key="4">
    <source>
        <dbReference type="EMBL" id="KAF4623539.1"/>
    </source>
</evidence>
<keyword evidence="2" id="KW-0472">Membrane</keyword>
<feature type="compositionally biased region" description="Basic and acidic residues" evidence="1">
    <location>
        <begin position="271"/>
        <end position="280"/>
    </location>
</feature>
<accession>A0A8H4R4T7</accession>
<feature type="region of interest" description="Disordered" evidence="1">
    <location>
        <begin position="46"/>
        <end position="151"/>
    </location>
</feature>
<evidence type="ECO:0000256" key="1">
    <source>
        <dbReference type="SAM" id="MobiDB-lite"/>
    </source>
</evidence>
<name>A0A8H4R4T7_9AGAR</name>
<organism evidence="4 5">
    <name type="scientific">Agrocybe pediades</name>
    <dbReference type="NCBI Taxonomy" id="84607"/>
    <lineage>
        <taxon>Eukaryota</taxon>
        <taxon>Fungi</taxon>
        <taxon>Dikarya</taxon>
        <taxon>Basidiomycota</taxon>
        <taxon>Agaricomycotina</taxon>
        <taxon>Agaricomycetes</taxon>
        <taxon>Agaricomycetidae</taxon>
        <taxon>Agaricales</taxon>
        <taxon>Agaricineae</taxon>
        <taxon>Strophariaceae</taxon>
        <taxon>Agrocybe</taxon>
    </lineage>
</organism>
<feature type="compositionally biased region" description="Low complexity" evidence="1">
    <location>
        <begin position="67"/>
        <end position="151"/>
    </location>
</feature>
<evidence type="ECO:0000313" key="5">
    <source>
        <dbReference type="Proteomes" id="UP000521872"/>
    </source>
</evidence>
<dbReference type="Proteomes" id="UP000521872">
    <property type="component" value="Unassembled WGS sequence"/>
</dbReference>
<keyword evidence="5" id="KW-1185">Reference proteome</keyword>
<gene>
    <name evidence="4" type="ORF">D9613_002131</name>
</gene>
<evidence type="ECO:0008006" key="6">
    <source>
        <dbReference type="Google" id="ProtNLM"/>
    </source>
</evidence>
<keyword evidence="3" id="KW-0732">Signal</keyword>
<comment type="caution">
    <text evidence="4">The sequence shown here is derived from an EMBL/GenBank/DDBJ whole genome shotgun (WGS) entry which is preliminary data.</text>
</comment>
<feature type="transmembrane region" description="Helical" evidence="2">
    <location>
        <begin position="204"/>
        <end position="224"/>
    </location>
</feature>
<evidence type="ECO:0000256" key="3">
    <source>
        <dbReference type="SAM" id="SignalP"/>
    </source>
</evidence>
<dbReference type="EMBL" id="JAACJL010000001">
    <property type="protein sequence ID" value="KAF4623539.1"/>
    <property type="molecule type" value="Genomic_DNA"/>
</dbReference>
<keyword evidence="2" id="KW-1133">Transmembrane helix</keyword>
<dbReference type="AlphaFoldDB" id="A0A8H4R4T7"/>
<keyword evidence="2" id="KW-0812">Transmembrane</keyword>
<protein>
    <recommendedName>
        <fullName evidence="6">Mid2 domain-containing protein</fullName>
    </recommendedName>
</protein>
<evidence type="ECO:0000256" key="2">
    <source>
        <dbReference type="SAM" id="Phobius"/>
    </source>
</evidence>